<evidence type="ECO:0000313" key="1">
    <source>
        <dbReference type="EMBL" id="BDI05982.1"/>
    </source>
</evidence>
<dbReference type="EMBL" id="AP025730">
    <property type="protein sequence ID" value="BDI05982.1"/>
    <property type="molecule type" value="Genomic_DNA"/>
</dbReference>
<sequence>MKWRELLDQWSLSSLKINVGVLNAEFKPSDQDKEAAWALYIELVTRITTQPLPRDDGDEQAALDSVYRLFGLTREILKAPGGRHAREFAKIAIVVLNQKVRPFTARWHRLALGGAFQEPAQRLVFRGELEALQEVLLHYTRLLGSMAGVEGEDDLTRIEDVAA</sequence>
<accession>A0ABM7YND0</accession>
<organism evidence="1 3">
    <name type="scientific">Sphaerotilus microaerophilus</name>
    <dbReference type="NCBI Taxonomy" id="2914710"/>
    <lineage>
        <taxon>Bacteria</taxon>
        <taxon>Pseudomonadati</taxon>
        <taxon>Pseudomonadota</taxon>
        <taxon>Betaproteobacteria</taxon>
        <taxon>Burkholderiales</taxon>
        <taxon>Sphaerotilaceae</taxon>
        <taxon>Sphaerotilus</taxon>
    </lineage>
</organism>
<reference evidence="1" key="1">
    <citation type="submission" date="2022-04" db="EMBL/GenBank/DDBJ databases">
        <title>Whole genome sequence of Sphaerotilus sp. FB-5.</title>
        <authorList>
            <person name="Takeda M."/>
            <person name="Narihara S."/>
            <person name="Akimoto M."/>
            <person name="Akimoto R."/>
            <person name="Nishiyashiki S."/>
            <person name="Murakami T."/>
        </authorList>
    </citation>
    <scope>NUCLEOTIDE SEQUENCE</scope>
    <source>
        <strain evidence="1">FB-5</strain>
    </source>
</reference>
<dbReference type="Proteomes" id="UP001057498">
    <property type="component" value="Chromosome"/>
</dbReference>
<evidence type="ECO:0000313" key="2">
    <source>
        <dbReference type="EMBL" id="BDI06172.1"/>
    </source>
</evidence>
<protein>
    <submittedName>
        <fullName evidence="1">Uncharacterized protein</fullName>
    </submittedName>
</protein>
<proteinExistence type="predicted"/>
<dbReference type="EMBL" id="AP025730">
    <property type="protein sequence ID" value="BDI06172.1"/>
    <property type="molecule type" value="Genomic_DNA"/>
</dbReference>
<evidence type="ECO:0000313" key="3">
    <source>
        <dbReference type="Proteomes" id="UP001057498"/>
    </source>
</evidence>
<gene>
    <name evidence="1" type="ORF">CATMQ487_29520</name>
    <name evidence="2" type="ORF">CATMQ487_31420</name>
</gene>
<keyword evidence="3" id="KW-1185">Reference proteome</keyword>
<name>A0ABM7YND0_9BURK</name>
<dbReference type="RefSeq" id="WP_251969307.1">
    <property type="nucleotide sequence ID" value="NZ_AP025730.1"/>
</dbReference>